<evidence type="ECO:0000256" key="5">
    <source>
        <dbReference type="ARBA" id="ARBA00066896"/>
    </source>
</evidence>
<dbReference type="GO" id="GO:0120514">
    <property type="term" value="F:2-hydroxyflavanone C-glucosyltransferase activity"/>
    <property type="evidence" value="ECO:0007669"/>
    <property type="project" value="UniProtKB-EC"/>
</dbReference>
<comment type="catalytic activity">
    <reaction evidence="4">
        <text>a 3'-hydro-2'-hydroxy-beta-oxodihydrochalcone + UDP-alpha-D-glucose = a 3'-(beta-D-glucopyranosyl)-2'-hydroxy-beta-oxodihydrochalcone + UDP + H(+)</text>
        <dbReference type="Rhea" id="RHEA:51504"/>
        <dbReference type="ChEBI" id="CHEBI:15378"/>
        <dbReference type="ChEBI" id="CHEBI:58223"/>
        <dbReference type="ChEBI" id="CHEBI:58885"/>
        <dbReference type="ChEBI" id="CHEBI:142482"/>
        <dbReference type="ChEBI" id="CHEBI:142483"/>
        <dbReference type="EC" id="2.4.1.360"/>
    </reaction>
    <physiologicalReaction direction="left-to-right" evidence="4">
        <dbReference type="Rhea" id="RHEA:51505"/>
    </physiologicalReaction>
</comment>
<dbReference type="GO" id="GO:0080043">
    <property type="term" value="F:quercetin 3-O-glucosyltransferase activity"/>
    <property type="evidence" value="ECO:0007669"/>
    <property type="project" value="TreeGrafter"/>
</dbReference>
<sequence length="457" mass="50435">MSSLNGSNTDCRHVAVFPFPFGTHAAPLFNITRKLASFAPTVIFSFFNTPQSNNKVFTHNLDNVKRYDVWDGVPEGYVFKGKPQEDIELFMLAAPDSLREAVSKAETETGRSVSCVLGDAFLWFMEDLAKHKGVPWVTTYMSEEHSLLAHLYTDLIREKIGIHETAEERKDEMLSFIPGMSNFRVQDLPMGIVTGNLDSSFARMLHQMGLALPRATAVCISSCDELDPVVTNHLKTKFNKLLNVGPLSLIMQPTSVPEDPSNCLTWLDKQKADSSVAYVSFGSVARPDATEIAALAQALEASHVKFLWSIKDHLKVHLPDGFIERNKEKGMVAAWVPQAAVLAHKAVGVFITHFGHNSIMESVACEVPMIGRPFIGEQKLNGRLVEAVWGIGLVVEGGVFTKEGVIKSLNKILACAQGEKMRENIRGLRVLMDRAIGPDGSCNTNFKHLLDIVTNTI</sequence>
<dbReference type="EC" id="2.4.1.360" evidence="5"/>
<dbReference type="Pfam" id="PF00201">
    <property type="entry name" value="UDPGT"/>
    <property type="match status" value="1"/>
</dbReference>
<dbReference type="InterPro" id="IPR002213">
    <property type="entry name" value="UDP_glucos_trans"/>
</dbReference>
<dbReference type="FunFam" id="3.40.50.2000:FF:000129">
    <property type="entry name" value="Glycosyltransferase"/>
    <property type="match status" value="1"/>
</dbReference>
<dbReference type="FunFam" id="3.40.50.2000:FF:000060">
    <property type="entry name" value="Glycosyltransferase"/>
    <property type="match status" value="1"/>
</dbReference>
<dbReference type="PANTHER" id="PTHR11926:SF1560">
    <property type="entry name" value="UDP-GLYCOSYLTRANSFERASE 74E1-RELATED"/>
    <property type="match status" value="1"/>
</dbReference>
<evidence type="ECO:0000313" key="7">
    <source>
        <dbReference type="EMBL" id="AMQ23635.1"/>
    </source>
</evidence>
<dbReference type="GO" id="GO:0080044">
    <property type="term" value="F:quercetin 7-O-glucosyltransferase activity"/>
    <property type="evidence" value="ECO:0007669"/>
    <property type="project" value="TreeGrafter"/>
</dbReference>
<dbReference type="EMBL" id="KT954921">
    <property type="protein sequence ID" value="AMQ23635.1"/>
    <property type="molecule type" value="mRNA"/>
</dbReference>
<evidence type="ECO:0000256" key="1">
    <source>
        <dbReference type="ARBA" id="ARBA00009995"/>
    </source>
</evidence>
<proteinExistence type="evidence at transcript level"/>
<dbReference type="Gene3D" id="3.40.50.2000">
    <property type="entry name" value="Glycogen Phosphorylase B"/>
    <property type="match status" value="2"/>
</dbReference>
<keyword evidence="3 7" id="KW-0808">Transferase</keyword>
<name>A0A142D8G6_9CARY</name>
<reference evidence="7" key="1">
    <citation type="journal article" date="2016" name="Front. Plant Sci.">
        <title>Transcriptome and Biochemical Analysis of a Flower Color Polymorphism in Silene littorea (Caryophyllaceae).</title>
        <authorList>
            <person name="Casimiro-Soriguer I."/>
            <person name="Narbona E."/>
            <person name="Buide M.L."/>
            <person name="Del Valle J.C."/>
            <person name="Whittall J.B."/>
        </authorList>
    </citation>
    <scope>NUCLEOTIDE SEQUENCE</scope>
    <source>
        <tissue evidence="7">Petal</tissue>
    </source>
</reference>
<dbReference type="GO" id="GO:0033485">
    <property type="term" value="P:cyanidin 3-O-glucoside biosynthetic process"/>
    <property type="evidence" value="ECO:0007669"/>
    <property type="project" value="UniProtKB-ARBA"/>
</dbReference>
<evidence type="ECO:0000256" key="2">
    <source>
        <dbReference type="ARBA" id="ARBA00022676"/>
    </source>
</evidence>
<dbReference type="SUPFAM" id="SSF53756">
    <property type="entry name" value="UDP-Glycosyltransferase/glycogen phosphorylase"/>
    <property type="match status" value="1"/>
</dbReference>
<comment type="similarity">
    <text evidence="1">Belongs to the UDP-glycosyltransferase family.</text>
</comment>
<dbReference type="GO" id="GO:0047213">
    <property type="term" value="F:anthocyanidin 3-O-glucosyltransferase activity"/>
    <property type="evidence" value="ECO:0007669"/>
    <property type="project" value="UniProtKB-ARBA"/>
</dbReference>
<dbReference type="GO" id="GO:0031542">
    <property type="term" value="P:positive regulation of anthocyanin biosynthetic process"/>
    <property type="evidence" value="ECO:0007669"/>
    <property type="project" value="UniProtKB-ARBA"/>
</dbReference>
<dbReference type="AlphaFoldDB" id="A0A142D8G6"/>
<keyword evidence="2" id="KW-0328">Glycosyltransferase</keyword>
<evidence type="ECO:0000256" key="3">
    <source>
        <dbReference type="ARBA" id="ARBA00022679"/>
    </source>
</evidence>
<dbReference type="GO" id="GO:0016135">
    <property type="term" value="P:saponin biosynthetic process"/>
    <property type="evidence" value="ECO:0007669"/>
    <property type="project" value="UniProtKB-ARBA"/>
</dbReference>
<evidence type="ECO:0000256" key="6">
    <source>
        <dbReference type="ARBA" id="ARBA00082568"/>
    </source>
</evidence>
<dbReference type="PANTHER" id="PTHR11926">
    <property type="entry name" value="GLUCOSYL/GLUCURONOSYL TRANSFERASES"/>
    <property type="match status" value="1"/>
</dbReference>
<organism evidence="7">
    <name type="scientific">Silene littorea</name>
    <dbReference type="NCBI Taxonomy" id="39892"/>
    <lineage>
        <taxon>Eukaryota</taxon>
        <taxon>Viridiplantae</taxon>
        <taxon>Streptophyta</taxon>
        <taxon>Embryophyta</taxon>
        <taxon>Tracheophyta</taxon>
        <taxon>Spermatophyta</taxon>
        <taxon>Magnoliopsida</taxon>
        <taxon>eudicotyledons</taxon>
        <taxon>Gunneridae</taxon>
        <taxon>Pentapetalae</taxon>
        <taxon>Caryophyllales</taxon>
        <taxon>Caryophyllaceae</taxon>
        <taxon>Sileneae</taxon>
        <taxon>Silene</taxon>
        <taxon>Silene subgen. Behenantha</taxon>
        <taxon>Silene sect. Psammophilae</taxon>
    </lineage>
</organism>
<dbReference type="CDD" id="cd03784">
    <property type="entry name" value="GT1_Gtf-like"/>
    <property type="match status" value="1"/>
</dbReference>
<accession>A0A142D8G6</accession>
<protein>
    <recommendedName>
        <fullName evidence="5">2-hydroxyflavanone C-glucosyltransferase</fullName>
        <ecNumber evidence="5">2.4.1.360</ecNumber>
    </recommendedName>
    <alternativeName>
        <fullName evidence="6">UDP-glucose:2-hydroxyflavanone C-glucosyltransferase</fullName>
    </alternativeName>
</protein>
<dbReference type="GO" id="GO:0016104">
    <property type="term" value="P:triterpenoid biosynthetic process"/>
    <property type="evidence" value="ECO:0007669"/>
    <property type="project" value="UniProtKB-ARBA"/>
</dbReference>
<evidence type="ECO:0000256" key="4">
    <source>
        <dbReference type="ARBA" id="ARBA00051296"/>
    </source>
</evidence>